<dbReference type="InterPro" id="IPR012944">
    <property type="entry name" value="SusD_RagB_dom"/>
</dbReference>
<comment type="similarity">
    <text evidence="2">Belongs to the SusD family.</text>
</comment>
<keyword evidence="4" id="KW-0472">Membrane</keyword>
<dbReference type="CDD" id="cd08977">
    <property type="entry name" value="SusD"/>
    <property type="match status" value="1"/>
</dbReference>
<evidence type="ECO:0000259" key="6">
    <source>
        <dbReference type="Pfam" id="PF07980"/>
    </source>
</evidence>
<dbReference type="OrthoDB" id="636214at2"/>
<keyword evidence="3" id="KW-0732">Signal</keyword>
<dbReference type="PROSITE" id="PS51257">
    <property type="entry name" value="PROKAR_LIPOPROTEIN"/>
    <property type="match status" value="1"/>
</dbReference>
<dbReference type="AlphaFoldDB" id="A0A1H6ZED8"/>
<organism evidence="8 9">
    <name type="scientific">Cyclobacterium xiamenense</name>
    <dbReference type="NCBI Taxonomy" id="1297121"/>
    <lineage>
        <taxon>Bacteria</taxon>
        <taxon>Pseudomonadati</taxon>
        <taxon>Bacteroidota</taxon>
        <taxon>Cytophagia</taxon>
        <taxon>Cytophagales</taxon>
        <taxon>Cyclobacteriaceae</taxon>
        <taxon>Cyclobacterium</taxon>
    </lineage>
</organism>
<proteinExistence type="inferred from homology"/>
<evidence type="ECO:0000259" key="7">
    <source>
        <dbReference type="Pfam" id="PF14322"/>
    </source>
</evidence>
<dbReference type="InterPro" id="IPR011990">
    <property type="entry name" value="TPR-like_helical_dom_sf"/>
</dbReference>
<dbReference type="STRING" id="1416801.SAMN05192553_104432"/>
<dbReference type="GO" id="GO:0009279">
    <property type="term" value="C:cell outer membrane"/>
    <property type="evidence" value="ECO:0007669"/>
    <property type="project" value="UniProtKB-SubCell"/>
</dbReference>
<dbReference type="Pfam" id="PF07980">
    <property type="entry name" value="SusD_RagB"/>
    <property type="match status" value="1"/>
</dbReference>
<feature type="domain" description="SusD-like N-terminal" evidence="7">
    <location>
        <begin position="48"/>
        <end position="218"/>
    </location>
</feature>
<name>A0A1H6ZED8_9BACT</name>
<dbReference type="EMBL" id="FNZH01000004">
    <property type="protein sequence ID" value="SEJ51933.1"/>
    <property type="molecule type" value="Genomic_DNA"/>
</dbReference>
<evidence type="ECO:0000256" key="2">
    <source>
        <dbReference type="ARBA" id="ARBA00006275"/>
    </source>
</evidence>
<keyword evidence="5" id="KW-0998">Cell outer membrane</keyword>
<evidence type="ECO:0000256" key="1">
    <source>
        <dbReference type="ARBA" id="ARBA00004442"/>
    </source>
</evidence>
<sequence>MKISHIKILTVLFLAISIQGCADLLEEEVYSVLGPSNFFRTAEDAESLLNSAYASDQRRSSRDYLLLSELTSDLLIQRGGGLRRSAQLIEDFTWDSTHPFLDVQWGRDYTAIYRSNLIIDIVPDIEMDEARKQQIIAEARFIRASNYFYLFDVFGPVPLITNSDLEIEARPGRASREEMIGFIEDELQAVSQILPVEARNYGRANKGIALSLLTKFYLNNKKWQEAAATAQQVIDLNKYSLFNGSSRSALFDIENEENDEFIYIRPNLPIPGLSTSYLAHAAPPSYQFKFPPRGNFAAQYQLLDGFVNSFHTDDQRKQVIIQEYIDVNGNLIDLGPDNSRSFKFGEDPSGVGTNMGNDFPILRYADILLSRAEALNEIAGPSEEAISLVNEVREVAGVPALMLADFSSKEELRDHILEERGWEFFTEELRRQDLIRHGKFIELAIERGKNAFDYHVLFPIPQNEIDRNPNLEQNPGY</sequence>
<evidence type="ECO:0000256" key="4">
    <source>
        <dbReference type="ARBA" id="ARBA00023136"/>
    </source>
</evidence>
<evidence type="ECO:0000313" key="9">
    <source>
        <dbReference type="Proteomes" id="UP000199403"/>
    </source>
</evidence>
<reference evidence="9" key="1">
    <citation type="submission" date="2016-10" db="EMBL/GenBank/DDBJ databases">
        <authorList>
            <person name="Varghese N."/>
            <person name="Submissions S."/>
        </authorList>
    </citation>
    <scope>NUCLEOTIDE SEQUENCE [LARGE SCALE GENOMIC DNA]</scope>
    <source>
        <strain evidence="9">IBRC-M 10761</strain>
    </source>
</reference>
<feature type="domain" description="RagB/SusD" evidence="6">
    <location>
        <begin position="345"/>
        <end position="477"/>
    </location>
</feature>
<gene>
    <name evidence="8" type="ORF">SAMN05192553_104432</name>
</gene>
<evidence type="ECO:0000256" key="3">
    <source>
        <dbReference type="ARBA" id="ARBA00022729"/>
    </source>
</evidence>
<evidence type="ECO:0000256" key="5">
    <source>
        <dbReference type="ARBA" id="ARBA00023237"/>
    </source>
</evidence>
<accession>A0A1H6ZED8</accession>
<protein>
    <submittedName>
        <fullName evidence="8">Starch-binding associating with outer membrane</fullName>
    </submittedName>
</protein>
<dbReference type="InterPro" id="IPR033985">
    <property type="entry name" value="SusD-like_N"/>
</dbReference>
<evidence type="ECO:0000313" key="8">
    <source>
        <dbReference type="EMBL" id="SEJ51933.1"/>
    </source>
</evidence>
<dbReference type="Pfam" id="PF14322">
    <property type="entry name" value="SusD-like_3"/>
    <property type="match status" value="1"/>
</dbReference>
<dbReference type="Proteomes" id="UP000199403">
    <property type="component" value="Unassembled WGS sequence"/>
</dbReference>
<dbReference type="RefSeq" id="WP_092175946.1">
    <property type="nucleotide sequence ID" value="NZ_FNZH01000004.1"/>
</dbReference>
<dbReference type="Gene3D" id="1.25.40.390">
    <property type="match status" value="1"/>
</dbReference>
<keyword evidence="9" id="KW-1185">Reference proteome</keyword>
<comment type="subcellular location">
    <subcellularLocation>
        <location evidence="1">Cell outer membrane</location>
    </subcellularLocation>
</comment>
<dbReference type="SUPFAM" id="SSF48452">
    <property type="entry name" value="TPR-like"/>
    <property type="match status" value="1"/>
</dbReference>